<evidence type="ECO:0000313" key="2">
    <source>
        <dbReference type="Proteomes" id="UP000005356"/>
    </source>
</evidence>
<gene>
    <name evidence="1" type="ORF">STRPO_1258</name>
</gene>
<organism evidence="1 2">
    <name type="scientific">Streptococcus porcinus str. Jelinkova 176</name>
    <dbReference type="NCBI Taxonomy" id="873448"/>
    <lineage>
        <taxon>Bacteria</taxon>
        <taxon>Bacillati</taxon>
        <taxon>Bacillota</taxon>
        <taxon>Bacilli</taxon>
        <taxon>Lactobacillales</taxon>
        <taxon>Streptococcaceae</taxon>
        <taxon>Streptococcus</taxon>
    </lineage>
</organism>
<name>A0ABN0CWN1_STRPO</name>
<reference evidence="1 2" key="1">
    <citation type="journal article" date="2014" name="Int. J. Syst. Evol. Microbiol.">
        <title>Phylogenomics and the dynamic genome evolution of the genus Streptococcus.</title>
        <authorList>
            <consortium name="The Broad Institute Genome Sequencing Platform"/>
            <person name="Richards V.P."/>
            <person name="Palmer S.R."/>
            <person name="Pavinski Bitar P.D."/>
            <person name="Qin X."/>
            <person name="Weinstock G.M."/>
            <person name="Highlander S.K."/>
            <person name="Town C.D."/>
            <person name="Burne R.A."/>
            <person name="Stanhope M.J."/>
        </authorList>
    </citation>
    <scope>NUCLEOTIDE SEQUENCE [LARGE SCALE GENOMIC DNA]</scope>
    <source>
        <strain evidence="1 2">Jelinkova 176</strain>
    </source>
</reference>
<keyword evidence="2" id="KW-1185">Reference proteome</keyword>
<sequence length="40" mass="4754">MRFDQTKYDLVFFVYSSIILSKKRGIVMTFKEQSGSRKAF</sequence>
<evidence type="ECO:0000313" key="1">
    <source>
        <dbReference type="EMBL" id="EGJ27609.1"/>
    </source>
</evidence>
<dbReference type="EMBL" id="AEUU02000001">
    <property type="protein sequence ID" value="EGJ27609.1"/>
    <property type="molecule type" value="Genomic_DNA"/>
</dbReference>
<accession>A0ABN0CWN1</accession>
<protein>
    <submittedName>
        <fullName evidence="1">Uncharacterized protein</fullName>
    </submittedName>
</protein>
<proteinExistence type="predicted"/>
<dbReference type="Proteomes" id="UP000005356">
    <property type="component" value="Unassembled WGS sequence"/>
</dbReference>
<comment type="caution">
    <text evidence="1">The sequence shown here is derived from an EMBL/GenBank/DDBJ whole genome shotgun (WGS) entry which is preliminary data.</text>
</comment>